<sequence length="93" mass="10969">MSVHEKWITLLVALPYLLTLFLMIQGLQLVDDKLTLKPIYLKCLLFFNNLFLILFFILSTGFIFEFEFLTFMAAHFLAVSIAIRAYIDKFRLK</sequence>
<feature type="transmembrane region" description="Helical" evidence="1">
    <location>
        <begin position="39"/>
        <end position="62"/>
    </location>
</feature>
<evidence type="ECO:0000256" key="1">
    <source>
        <dbReference type="SAM" id="Phobius"/>
    </source>
</evidence>
<proteinExistence type="predicted"/>
<feature type="transmembrane region" description="Helical" evidence="1">
    <location>
        <begin position="6"/>
        <end position="27"/>
    </location>
</feature>
<evidence type="ECO:0000313" key="3">
    <source>
        <dbReference type="Proteomes" id="UP000244223"/>
    </source>
</evidence>
<reference evidence="2 3" key="1">
    <citation type="submission" date="2018-04" db="EMBL/GenBank/DDBJ databases">
        <title>Genomic Encyclopedia of Archaeal and Bacterial Type Strains, Phase II (KMG-II): from individual species to whole genera.</title>
        <authorList>
            <person name="Goeker M."/>
        </authorList>
    </citation>
    <scope>NUCLEOTIDE SEQUENCE [LARGE SCALE GENOMIC DNA]</scope>
    <source>
        <strain evidence="2 3">DSM 5822</strain>
    </source>
</reference>
<keyword evidence="3" id="KW-1185">Reference proteome</keyword>
<protein>
    <submittedName>
        <fullName evidence="2">Uncharacterized protein</fullName>
    </submittedName>
</protein>
<organism evidence="2 3">
    <name type="scientific">Agitococcus lubricus</name>
    <dbReference type="NCBI Taxonomy" id="1077255"/>
    <lineage>
        <taxon>Bacteria</taxon>
        <taxon>Pseudomonadati</taxon>
        <taxon>Pseudomonadota</taxon>
        <taxon>Gammaproteobacteria</taxon>
        <taxon>Moraxellales</taxon>
        <taxon>Moraxellaceae</taxon>
        <taxon>Agitococcus</taxon>
    </lineage>
</organism>
<keyword evidence="1" id="KW-0812">Transmembrane</keyword>
<gene>
    <name evidence="2" type="ORF">C8N29_103119</name>
</gene>
<keyword evidence="1" id="KW-0472">Membrane</keyword>
<evidence type="ECO:0000313" key="2">
    <source>
        <dbReference type="EMBL" id="PTQ90366.1"/>
    </source>
</evidence>
<keyword evidence="1" id="KW-1133">Transmembrane helix</keyword>
<dbReference type="Proteomes" id="UP000244223">
    <property type="component" value="Unassembled WGS sequence"/>
</dbReference>
<feature type="transmembrane region" description="Helical" evidence="1">
    <location>
        <begin position="68"/>
        <end position="87"/>
    </location>
</feature>
<comment type="caution">
    <text evidence="2">The sequence shown here is derived from an EMBL/GenBank/DDBJ whole genome shotgun (WGS) entry which is preliminary data.</text>
</comment>
<dbReference type="AlphaFoldDB" id="A0A2T5J1Q2"/>
<dbReference type="RefSeq" id="WP_107864811.1">
    <property type="nucleotide sequence ID" value="NZ_QAON01000003.1"/>
</dbReference>
<accession>A0A2T5J1Q2</accession>
<name>A0A2T5J1Q2_9GAMM</name>
<dbReference type="EMBL" id="QAON01000003">
    <property type="protein sequence ID" value="PTQ90366.1"/>
    <property type="molecule type" value="Genomic_DNA"/>
</dbReference>